<reference evidence="2" key="1">
    <citation type="submission" date="2021-06" db="EMBL/GenBank/DDBJ databases">
        <authorList>
            <person name="Kallberg Y."/>
            <person name="Tangrot J."/>
            <person name="Rosling A."/>
        </authorList>
    </citation>
    <scope>NUCLEOTIDE SEQUENCE</scope>
    <source>
        <strain evidence="2">MA453B</strain>
    </source>
</reference>
<comment type="caution">
    <text evidence="2">The sequence shown here is derived from an EMBL/GenBank/DDBJ whole genome shotgun (WGS) entry which is preliminary data.</text>
</comment>
<dbReference type="Gene3D" id="1.10.510.10">
    <property type="entry name" value="Transferase(Phosphotransferase) domain 1"/>
    <property type="match status" value="1"/>
</dbReference>
<feature type="domain" description="Protein kinase" evidence="1">
    <location>
        <begin position="1"/>
        <end position="405"/>
    </location>
</feature>
<name>A0A9N9D9A3_9GLOM</name>
<evidence type="ECO:0000259" key="1">
    <source>
        <dbReference type="PROSITE" id="PS50011"/>
    </source>
</evidence>
<feature type="non-terminal residue" evidence="2">
    <location>
        <position position="1"/>
    </location>
</feature>
<dbReference type="EMBL" id="CAJVPY010004783">
    <property type="protein sequence ID" value="CAG8627930.1"/>
    <property type="molecule type" value="Genomic_DNA"/>
</dbReference>
<evidence type="ECO:0000313" key="3">
    <source>
        <dbReference type="Proteomes" id="UP000789405"/>
    </source>
</evidence>
<dbReference type="InterPro" id="IPR011009">
    <property type="entry name" value="Kinase-like_dom_sf"/>
</dbReference>
<protein>
    <submittedName>
        <fullName evidence="2">24359_t:CDS:1</fullName>
    </submittedName>
</protein>
<dbReference type="GO" id="GO:0005524">
    <property type="term" value="F:ATP binding"/>
    <property type="evidence" value="ECO:0007669"/>
    <property type="project" value="InterPro"/>
</dbReference>
<evidence type="ECO:0000313" key="2">
    <source>
        <dbReference type="EMBL" id="CAG8627930.1"/>
    </source>
</evidence>
<dbReference type="OrthoDB" id="2428776at2759"/>
<organism evidence="2 3">
    <name type="scientific">Dentiscutata erythropus</name>
    <dbReference type="NCBI Taxonomy" id="1348616"/>
    <lineage>
        <taxon>Eukaryota</taxon>
        <taxon>Fungi</taxon>
        <taxon>Fungi incertae sedis</taxon>
        <taxon>Mucoromycota</taxon>
        <taxon>Glomeromycotina</taxon>
        <taxon>Glomeromycetes</taxon>
        <taxon>Diversisporales</taxon>
        <taxon>Gigasporaceae</taxon>
        <taxon>Dentiscutata</taxon>
    </lineage>
</organism>
<gene>
    <name evidence="2" type="ORF">DERYTH_LOCUS8994</name>
</gene>
<dbReference type="GO" id="GO:0005634">
    <property type="term" value="C:nucleus"/>
    <property type="evidence" value="ECO:0007669"/>
    <property type="project" value="TreeGrafter"/>
</dbReference>
<dbReference type="Proteomes" id="UP000789405">
    <property type="component" value="Unassembled WGS sequence"/>
</dbReference>
<dbReference type="GO" id="GO:0004672">
    <property type="term" value="F:protein kinase activity"/>
    <property type="evidence" value="ECO:0007669"/>
    <property type="project" value="InterPro"/>
</dbReference>
<dbReference type="SUPFAM" id="SSF56112">
    <property type="entry name" value="Protein kinase-like (PK-like)"/>
    <property type="match status" value="1"/>
</dbReference>
<keyword evidence="3" id="KW-1185">Reference proteome</keyword>
<proteinExistence type="predicted"/>
<sequence>MTSVFDWLEQSVENNDIELIKFDSLKLDVKKHKKGGIPSRPCVYLNDLKFTYHNMTDYDDINIYEKQMGTIFSVGLEHENIIKAFISQSERSLEYYLLVEVANQGNLTNYLKTGLTWDQRINIASQLISGLEFLHNQQIIHSSLNPKNVFFHNDILKITNFGGLPIFKSDDFENIPYVEPQALTLEKGFIKSSCGKDDNSSNIFDKRPDCSMALKRLANVDLKEVISSELDKDIYYKDIDDYITKSRRNHSTPSLYGGSTIVGTLIDDSSNIRTISQNSPDHINKFLLQQWNLHKGLKVHGNAFIHGEEILTENGTIISQEVNRIHVYKNKSSNPFDILKNRSVSKQILEEINICLHVRLLNVEYKNFEVSNGFSREIEDVLKNQDKESIRKALQKTFEKYGDYIPTNVVIGGALRIKSACPKDRMSFMQDIETLKANLYWVNEQIFSGHSNIFDKIPFDNIFTIEDLDSNQRITSGLELEAWMEEFYEHKKGYVIAFNEIIPAYTLLKDEIKQEIIKVCGRLQRVNIEHMIVPYIIKTPIPDDLNNWTKKKNSPIIYLCHWISNLYFQYGLIIQQNNIRHGLEVAIDFLEIPEICLLDKSYMYLRQPLNKKEAFILANRIKIDNINLAEIPFLAESLANNDHPILDDRQKSNEIHCFIVSEKIKLTFNMNKIRPSENFLNAVDEALKSNYPFRNLKNVFDKFGYLCPRNIILGRTFSKIYEPDNNEILVDDEYIFSIDNDESEIVEEKLEKWNKVARKLDVLFFLDFNGDIVR</sequence>
<dbReference type="InterPro" id="IPR000719">
    <property type="entry name" value="Prot_kinase_dom"/>
</dbReference>
<dbReference type="AlphaFoldDB" id="A0A9N9D9A3"/>
<dbReference type="Pfam" id="PF22693">
    <property type="entry name" value="MACPF_1"/>
    <property type="match status" value="1"/>
</dbReference>
<accession>A0A9N9D9A3</accession>
<dbReference type="PROSITE" id="PS50011">
    <property type="entry name" value="PROTEIN_KINASE_DOM"/>
    <property type="match status" value="1"/>
</dbReference>
<dbReference type="PANTHER" id="PTHR24345">
    <property type="entry name" value="SERINE/THREONINE-PROTEIN KINASE PLK"/>
    <property type="match status" value="1"/>
</dbReference>
<dbReference type="Pfam" id="PF00069">
    <property type="entry name" value="Pkinase"/>
    <property type="match status" value="1"/>
</dbReference>
<dbReference type="InterPro" id="IPR054586">
    <property type="entry name" value="MACPF_1_fungal"/>
</dbReference>